<sequence length="345" mass="39236">MNVQFLNLLKCPNCSDGEFHLRSFEAHGEQVVEGVISCQGCKVWFPILESVPVISINPIVFEDAVRRVRAKWERTFNFSCNNSITAKMDAPTLELQQKQIEHFAKEVINYDHEISNTTFWKAVDAETIQTWARNRKDKVDVLFEIGCGGGRTTIQFLSAGLKVIASDICLEAIIKAIHNIESMKLNRHNVEFIVAEAENLPFKSTTFSAVSFAGVLHHVTEPKRVIRELSRILKKEGEIYAYDNNASIFRFAFDFLMSISKLWHEQAGTHPQLEAKDIDRWGHEYGIHFTTKSIVFLPPHLFNLFPFAMARKCLSITNLFFQSIPFLKRQGGLIVISGKKGKGES</sequence>
<proteinExistence type="predicted"/>
<protein>
    <recommendedName>
        <fullName evidence="1">Methyltransferase type 11 domain-containing protein</fullName>
    </recommendedName>
</protein>
<reference evidence="2 3" key="1">
    <citation type="journal article" date="2016" name="Nat. Commun.">
        <title>Thousands of microbial genomes shed light on interconnected biogeochemical processes in an aquifer system.</title>
        <authorList>
            <person name="Anantharaman K."/>
            <person name="Brown C.T."/>
            <person name="Hug L.A."/>
            <person name="Sharon I."/>
            <person name="Castelle C.J."/>
            <person name="Probst A.J."/>
            <person name="Thomas B.C."/>
            <person name="Singh A."/>
            <person name="Wilkins M.J."/>
            <person name="Karaoz U."/>
            <person name="Brodie E.L."/>
            <person name="Williams K.H."/>
            <person name="Hubbard S.S."/>
            <person name="Banfield J.F."/>
        </authorList>
    </citation>
    <scope>NUCLEOTIDE SEQUENCE [LARGE SCALE GENOMIC DNA]</scope>
</reference>
<dbReference type="InterPro" id="IPR013216">
    <property type="entry name" value="Methyltransf_11"/>
</dbReference>
<evidence type="ECO:0000313" key="3">
    <source>
        <dbReference type="Proteomes" id="UP000178187"/>
    </source>
</evidence>
<gene>
    <name evidence="2" type="ORF">A3G33_03130</name>
</gene>
<dbReference type="EMBL" id="MHFR01000051">
    <property type="protein sequence ID" value="OGW96312.1"/>
    <property type="molecule type" value="Genomic_DNA"/>
</dbReference>
<dbReference type="GO" id="GO:0008757">
    <property type="term" value="F:S-adenosylmethionine-dependent methyltransferase activity"/>
    <property type="evidence" value="ECO:0007669"/>
    <property type="project" value="InterPro"/>
</dbReference>
<dbReference type="PANTHER" id="PTHR43591">
    <property type="entry name" value="METHYLTRANSFERASE"/>
    <property type="match status" value="1"/>
</dbReference>
<evidence type="ECO:0000313" key="2">
    <source>
        <dbReference type="EMBL" id="OGW96312.1"/>
    </source>
</evidence>
<dbReference type="CDD" id="cd02440">
    <property type="entry name" value="AdoMet_MTases"/>
    <property type="match status" value="1"/>
</dbReference>
<comment type="caution">
    <text evidence="2">The sequence shown here is derived from an EMBL/GenBank/DDBJ whole genome shotgun (WGS) entry which is preliminary data.</text>
</comment>
<evidence type="ECO:0000259" key="1">
    <source>
        <dbReference type="Pfam" id="PF08241"/>
    </source>
</evidence>
<dbReference type="Pfam" id="PF08241">
    <property type="entry name" value="Methyltransf_11"/>
    <property type="match status" value="1"/>
</dbReference>
<organism evidence="2 3">
    <name type="scientific">Candidatus Danuiimicrobium aquiferis</name>
    <dbReference type="NCBI Taxonomy" id="1801832"/>
    <lineage>
        <taxon>Bacteria</taxon>
        <taxon>Pseudomonadati</taxon>
        <taxon>Candidatus Omnitrophota</taxon>
        <taxon>Candidatus Danuiimicrobium</taxon>
    </lineage>
</organism>
<dbReference type="AlphaFoldDB" id="A0A1G1KU55"/>
<dbReference type="PANTHER" id="PTHR43591:SF24">
    <property type="entry name" value="2-METHOXY-6-POLYPRENYL-1,4-BENZOQUINOL METHYLASE, MITOCHONDRIAL"/>
    <property type="match status" value="1"/>
</dbReference>
<dbReference type="SUPFAM" id="SSF53335">
    <property type="entry name" value="S-adenosyl-L-methionine-dependent methyltransferases"/>
    <property type="match status" value="1"/>
</dbReference>
<accession>A0A1G1KU55</accession>
<dbReference type="InterPro" id="IPR029063">
    <property type="entry name" value="SAM-dependent_MTases_sf"/>
</dbReference>
<name>A0A1G1KU55_9BACT</name>
<feature type="domain" description="Methyltransferase type 11" evidence="1">
    <location>
        <begin position="144"/>
        <end position="240"/>
    </location>
</feature>
<dbReference type="Gene3D" id="3.40.50.150">
    <property type="entry name" value="Vaccinia Virus protein VP39"/>
    <property type="match status" value="1"/>
</dbReference>
<dbReference type="SUPFAM" id="SSF158997">
    <property type="entry name" value="Trm112p-like"/>
    <property type="match status" value="1"/>
</dbReference>
<dbReference type="Proteomes" id="UP000178187">
    <property type="component" value="Unassembled WGS sequence"/>
</dbReference>